<evidence type="ECO:0000256" key="2">
    <source>
        <dbReference type="ARBA" id="ARBA00022448"/>
    </source>
</evidence>
<feature type="transmembrane region" description="Helical" evidence="6">
    <location>
        <begin position="327"/>
        <end position="347"/>
    </location>
</feature>
<name>A0AAU9I8H7_9CILI</name>
<evidence type="ECO:0000256" key="3">
    <source>
        <dbReference type="ARBA" id="ARBA00022692"/>
    </source>
</evidence>
<evidence type="ECO:0000313" key="7">
    <source>
        <dbReference type="EMBL" id="CAG9310577.1"/>
    </source>
</evidence>
<feature type="transmembrane region" description="Helical" evidence="6">
    <location>
        <begin position="270"/>
        <end position="290"/>
    </location>
</feature>
<feature type="transmembrane region" description="Helical" evidence="6">
    <location>
        <begin position="384"/>
        <end position="407"/>
    </location>
</feature>
<dbReference type="Gene3D" id="1.20.1250.20">
    <property type="entry name" value="MFS general substrate transporter like domains"/>
    <property type="match status" value="2"/>
</dbReference>
<feature type="transmembrane region" description="Helical" evidence="6">
    <location>
        <begin position="237"/>
        <end position="258"/>
    </location>
</feature>
<dbReference type="Pfam" id="PF07690">
    <property type="entry name" value="MFS_1"/>
    <property type="match status" value="1"/>
</dbReference>
<proteinExistence type="predicted"/>
<keyword evidence="4 6" id="KW-1133">Transmembrane helix</keyword>
<dbReference type="InterPro" id="IPR011701">
    <property type="entry name" value="MFS"/>
</dbReference>
<dbReference type="GO" id="GO:0016020">
    <property type="term" value="C:membrane"/>
    <property type="evidence" value="ECO:0007669"/>
    <property type="project" value="UniProtKB-SubCell"/>
</dbReference>
<evidence type="ECO:0000313" key="8">
    <source>
        <dbReference type="Proteomes" id="UP001162131"/>
    </source>
</evidence>
<reference evidence="7" key="1">
    <citation type="submission" date="2021-09" db="EMBL/GenBank/DDBJ databases">
        <authorList>
            <consortium name="AG Swart"/>
            <person name="Singh M."/>
            <person name="Singh A."/>
            <person name="Seah K."/>
            <person name="Emmerich C."/>
        </authorList>
    </citation>
    <scope>NUCLEOTIDE SEQUENCE</scope>
    <source>
        <strain evidence="7">ATCC30299</strain>
    </source>
</reference>
<keyword evidence="5 6" id="KW-0472">Membrane</keyword>
<evidence type="ECO:0000256" key="5">
    <source>
        <dbReference type="ARBA" id="ARBA00023136"/>
    </source>
</evidence>
<evidence type="ECO:0000256" key="6">
    <source>
        <dbReference type="SAM" id="Phobius"/>
    </source>
</evidence>
<feature type="transmembrane region" description="Helical" evidence="6">
    <location>
        <begin position="194"/>
        <end position="212"/>
    </location>
</feature>
<feature type="transmembrane region" description="Helical" evidence="6">
    <location>
        <begin position="12"/>
        <end position="39"/>
    </location>
</feature>
<dbReference type="AlphaFoldDB" id="A0AAU9I8H7"/>
<evidence type="ECO:0000256" key="1">
    <source>
        <dbReference type="ARBA" id="ARBA00004141"/>
    </source>
</evidence>
<feature type="transmembrane region" description="Helical" evidence="6">
    <location>
        <begin position="84"/>
        <end position="105"/>
    </location>
</feature>
<gene>
    <name evidence="7" type="ORF">BSTOLATCC_MIC1419</name>
</gene>
<dbReference type="PANTHER" id="PTHR43385">
    <property type="entry name" value="RIBOFLAVIN TRANSPORTER RIBJ"/>
    <property type="match status" value="1"/>
</dbReference>
<keyword evidence="3 6" id="KW-0812">Transmembrane</keyword>
<comment type="caution">
    <text evidence="7">The sequence shown here is derived from an EMBL/GenBank/DDBJ whole genome shotgun (WGS) entry which is preliminary data.</text>
</comment>
<dbReference type="EMBL" id="CAJZBQ010000002">
    <property type="protein sequence ID" value="CAG9310577.1"/>
    <property type="molecule type" value="Genomic_DNA"/>
</dbReference>
<feature type="transmembrane region" description="Helical" evidence="6">
    <location>
        <begin position="302"/>
        <end position="321"/>
    </location>
</feature>
<dbReference type="Proteomes" id="UP001162131">
    <property type="component" value="Unassembled WGS sequence"/>
</dbReference>
<organism evidence="7 8">
    <name type="scientific">Blepharisma stoltei</name>
    <dbReference type="NCBI Taxonomy" id="1481888"/>
    <lineage>
        <taxon>Eukaryota</taxon>
        <taxon>Sar</taxon>
        <taxon>Alveolata</taxon>
        <taxon>Ciliophora</taxon>
        <taxon>Postciliodesmatophora</taxon>
        <taxon>Heterotrichea</taxon>
        <taxon>Heterotrichida</taxon>
        <taxon>Blepharismidae</taxon>
        <taxon>Blepharisma</taxon>
    </lineage>
</organism>
<feature type="transmembrane region" description="Helical" evidence="6">
    <location>
        <begin position="111"/>
        <end position="132"/>
    </location>
</feature>
<keyword evidence="8" id="KW-1185">Reference proteome</keyword>
<protein>
    <submittedName>
        <fullName evidence="7">Uncharacterized protein</fullName>
    </submittedName>
</protein>
<feature type="transmembrane region" description="Helical" evidence="6">
    <location>
        <begin position="144"/>
        <end position="162"/>
    </location>
</feature>
<feature type="transmembrane region" description="Helical" evidence="6">
    <location>
        <begin position="51"/>
        <end position="72"/>
    </location>
</feature>
<comment type="subcellular location">
    <subcellularLocation>
        <location evidence="1">Membrane</location>
        <topology evidence="1">Multi-pass membrane protein</topology>
    </subcellularLocation>
</comment>
<accession>A0AAU9I8H7</accession>
<sequence>MDNKKWKGITALFGCFIANMVSGTINLWGAVGIYFTSYYHAKDSAISESDMYLAFAVAYALESLFFIIASSLSEIIGPKLTSLIGVWIGSLFLLSCSFIEEPYLFCVFYGFYGGIISGMIDVPIIWACWEFFPDKIGRVTSIGFAGYSLGPMVFGFIWTMLVNPGNDSPHSSHNGNTSTSYFGSNVYDKVPASLRWMSLMYFLVATIGALLVRSKSKEKKKVKSTQKISSIVQQKEFWLMFFNFYFLFAPYSFIFTNYKSIGLTKIKNDHFFAYLGSAGFFSACIARLIWGYLVDKYGWRKIALFSCIIQTLVCASIYYVIEFEELYAIWVLVEFIFGSGTYLILMMGCSALYPKDDWVVSYCGIGMTLIVATLYGIQLSITPIIGYGFTFIILVICVINSFVLTYFTPNAAPNEKQDVSLISLTN</sequence>
<dbReference type="SUPFAM" id="SSF103473">
    <property type="entry name" value="MFS general substrate transporter"/>
    <property type="match status" value="1"/>
</dbReference>
<dbReference type="GO" id="GO:0022857">
    <property type="term" value="F:transmembrane transporter activity"/>
    <property type="evidence" value="ECO:0007669"/>
    <property type="project" value="InterPro"/>
</dbReference>
<keyword evidence="2" id="KW-0813">Transport</keyword>
<dbReference type="PANTHER" id="PTHR43385:SF1">
    <property type="entry name" value="RIBOFLAVIN TRANSPORTER RIBJ"/>
    <property type="match status" value="1"/>
</dbReference>
<evidence type="ECO:0000256" key="4">
    <source>
        <dbReference type="ARBA" id="ARBA00022989"/>
    </source>
</evidence>
<dbReference type="InterPro" id="IPR036259">
    <property type="entry name" value="MFS_trans_sf"/>
</dbReference>
<feature type="transmembrane region" description="Helical" evidence="6">
    <location>
        <begin position="359"/>
        <end position="378"/>
    </location>
</feature>
<dbReference type="InterPro" id="IPR052983">
    <property type="entry name" value="MFS_Riboflavin_Transporter"/>
</dbReference>